<proteinExistence type="predicted"/>
<name>A0A392UFQ0_9FABA</name>
<dbReference type="EMBL" id="LXQA010793111">
    <property type="protein sequence ID" value="MCI71270.1"/>
    <property type="molecule type" value="Genomic_DNA"/>
</dbReference>
<evidence type="ECO:0000313" key="2">
    <source>
        <dbReference type="Proteomes" id="UP000265520"/>
    </source>
</evidence>
<feature type="non-terminal residue" evidence="1">
    <location>
        <position position="46"/>
    </location>
</feature>
<organism evidence="1 2">
    <name type="scientific">Trifolium medium</name>
    <dbReference type="NCBI Taxonomy" id="97028"/>
    <lineage>
        <taxon>Eukaryota</taxon>
        <taxon>Viridiplantae</taxon>
        <taxon>Streptophyta</taxon>
        <taxon>Embryophyta</taxon>
        <taxon>Tracheophyta</taxon>
        <taxon>Spermatophyta</taxon>
        <taxon>Magnoliopsida</taxon>
        <taxon>eudicotyledons</taxon>
        <taxon>Gunneridae</taxon>
        <taxon>Pentapetalae</taxon>
        <taxon>rosids</taxon>
        <taxon>fabids</taxon>
        <taxon>Fabales</taxon>
        <taxon>Fabaceae</taxon>
        <taxon>Papilionoideae</taxon>
        <taxon>50 kb inversion clade</taxon>
        <taxon>NPAAA clade</taxon>
        <taxon>Hologalegina</taxon>
        <taxon>IRL clade</taxon>
        <taxon>Trifolieae</taxon>
        <taxon>Trifolium</taxon>
    </lineage>
</organism>
<reference evidence="1 2" key="1">
    <citation type="journal article" date="2018" name="Front. Plant Sci.">
        <title>Red Clover (Trifolium pratense) and Zigzag Clover (T. medium) - A Picture of Genomic Similarities and Differences.</title>
        <authorList>
            <person name="Dluhosova J."/>
            <person name="Istvanek J."/>
            <person name="Nedelnik J."/>
            <person name="Repkova J."/>
        </authorList>
    </citation>
    <scope>NUCLEOTIDE SEQUENCE [LARGE SCALE GENOMIC DNA]</scope>
    <source>
        <strain evidence="2">cv. 10/8</strain>
        <tissue evidence="1">Leaf</tissue>
    </source>
</reference>
<comment type="caution">
    <text evidence="1">The sequence shown here is derived from an EMBL/GenBank/DDBJ whole genome shotgun (WGS) entry which is preliminary data.</text>
</comment>
<dbReference type="AlphaFoldDB" id="A0A392UFQ0"/>
<keyword evidence="2" id="KW-1185">Reference proteome</keyword>
<evidence type="ECO:0000313" key="1">
    <source>
        <dbReference type="EMBL" id="MCI71270.1"/>
    </source>
</evidence>
<accession>A0A392UFQ0</accession>
<feature type="non-terminal residue" evidence="1">
    <location>
        <position position="1"/>
    </location>
</feature>
<sequence>PQIKPSSRASFCASRKVERVPRPRQEANLLVGETIVLGAILKAPRS</sequence>
<protein>
    <submittedName>
        <fullName evidence="1">Uncharacterized protein</fullName>
    </submittedName>
</protein>
<dbReference type="Proteomes" id="UP000265520">
    <property type="component" value="Unassembled WGS sequence"/>
</dbReference>